<reference evidence="10" key="1">
    <citation type="submission" date="2014-12" db="EMBL/GenBank/DDBJ databases">
        <title>Insight into the proteome of Arion vulgaris.</title>
        <authorList>
            <person name="Aradska J."/>
            <person name="Bulat T."/>
            <person name="Smidak R."/>
            <person name="Sarate P."/>
            <person name="Gangsoo J."/>
            <person name="Sialana F."/>
            <person name="Bilban M."/>
            <person name="Lubec G."/>
        </authorList>
    </citation>
    <scope>NUCLEOTIDE SEQUENCE</scope>
    <source>
        <tissue evidence="10">Skin</tissue>
    </source>
</reference>
<name>A0A0B6XUC2_9EUPU</name>
<evidence type="ECO:0000256" key="9">
    <source>
        <dbReference type="SAM" id="Phobius"/>
    </source>
</evidence>
<dbReference type="Pfam" id="PF06679">
    <property type="entry name" value="DUF1180"/>
    <property type="match status" value="1"/>
</dbReference>
<feature type="region of interest" description="Disordered" evidence="8">
    <location>
        <begin position="1"/>
        <end position="32"/>
    </location>
</feature>
<keyword evidence="6 9" id="KW-0472">Membrane</keyword>
<feature type="non-terminal residue" evidence="10">
    <location>
        <position position="125"/>
    </location>
</feature>
<keyword evidence="3 9" id="KW-0812">Transmembrane</keyword>
<evidence type="ECO:0000256" key="8">
    <source>
        <dbReference type="SAM" id="MobiDB-lite"/>
    </source>
</evidence>
<evidence type="ECO:0000256" key="3">
    <source>
        <dbReference type="ARBA" id="ARBA00022692"/>
    </source>
</evidence>
<evidence type="ECO:0000256" key="7">
    <source>
        <dbReference type="ARBA" id="ARBA00023180"/>
    </source>
</evidence>
<feature type="transmembrane region" description="Helical" evidence="9">
    <location>
        <begin position="77"/>
        <end position="98"/>
    </location>
</feature>
<feature type="non-terminal residue" evidence="10">
    <location>
        <position position="1"/>
    </location>
</feature>
<proteinExistence type="inferred from homology"/>
<keyword evidence="5 9" id="KW-1133">Transmembrane helix</keyword>
<keyword evidence="7" id="KW-0325">Glycoprotein</keyword>
<protein>
    <submittedName>
        <fullName evidence="10">Uncharacterized protein</fullName>
    </submittedName>
</protein>
<dbReference type="PANTHER" id="PTHR28607">
    <property type="entry name" value="EXPRESSED PROTEIN"/>
    <property type="match status" value="1"/>
</dbReference>
<comment type="similarity">
    <text evidence="2">Belongs to the FAM174 family.</text>
</comment>
<dbReference type="GO" id="GO:0016020">
    <property type="term" value="C:membrane"/>
    <property type="evidence" value="ECO:0007669"/>
    <property type="project" value="UniProtKB-SubCell"/>
</dbReference>
<evidence type="ECO:0000256" key="2">
    <source>
        <dbReference type="ARBA" id="ARBA00006986"/>
    </source>
</evidence>
<evidence type="ECO:0000256" key="1">
    <source>
        <dbReference type="ARBA" id="ARBA00004479"/>
    </source>
</evidence>
<accession>A0A0B6XUC2</accession>
<gene>
    <name evidence="10" type="primary">ORF1818</name>
</gene>
<dbReference type="InterPro" id="IPR009565">
    <property type="entry name" value="FAM174-like"/>
</dbReference>
<dbReference type="PANTHER" id="PTHR28607:SF4">
    <property type="entry name" value="TRANSMEMBRANE PROTEIN"/>
    <property type="match status" value="1"/>
</dbReference>
<evidence type="ECO:0000313" key="10">
    <source>
        <dbReference type="EMBL" id="CEK47632.1"/>
    </source>
</evidence>
<comment type="subcellular location">
    <subcellularLocation>
        <location evidence="1">Membrane</location>
        <topology evidence="1">Single-pass type I membrane protein</topology>
    </subcellularLocation>
</comment>
<feature type="compositionally biased region" description="Polar residues" evidence="8">
    <location>
        <begin position="18"/>
        <end position="32"/>
    </location>
</feature>
<keyword evidence="4" id="KW-0732">Signal</keyword>
<dbReference type="AlphaFoldDB" id="A0A0B6XUC2"/>
<evidence type="ECO:0000256" key="6">
    <source>
        <dbReference type="ARBA" id="ARBA00023136"/>
    </source>
</evidence>
<sequence>TESEQVPPKKSELEQITPAPNGNGARTTSSKYQDKVNCSQLLNANKTECKDSTVEDNTYGKSILTQMTENRGMLLRTLYVTLGVTGIVVVYFVARSFWLRRSHTKSRKYGVMTQSGNHRDMEMER</sequence>
<organism evidence="10">
    <name type="scientific">Arion vulgaris</name>
    <dbReference type="NCBI Taxonomy" id="1028688"/>
    <lineage>
        <taxon>Eukaryota</taxon>
        <taxon>Metazoa</taxon>
        <taxon>Spiralia</taxon>
        <taxon>Lophotrochozoa</taxon>
        <taxon>Mollusca</taxon>
        <taxon>Gastropoda</taxon>
        <taxon>Heterobranchia</taxon>
        <taxon>Euthyneura</taxon>
        <taxon>Panpulmonata</taxon>
        <taxon>Eupulmonata</taxon>
        <taxon>Stylommatophora</taxon>
        <taxon>Helicina</taxon>
        <taxon>Arionoidea</taxon>
        <taxon>Arionidae</taxon>
        <taxon>Arion</taxon>
    </lineage>
</organism>
<evidence type="ECO:0000256" key="5">
    <source>
        <dbReference type="ARBA" id="ARBA00022989"/>
    </source>
</evidence>
<evidence type="ECO:0000256" key="4">
    <source>
        <dbReference type="ARBA" id="ARBA00022729"/>
    </source>
</evidence>
<dbReference type="EMBL" id="HACG01000767">
    <property type="protein sequence ID" value="CEK47632.1"/>
    <property type="molecule type" value="Transcribed_RNA"/>
</dbReference>